<dbReference type="EMBL" id="NMQW01000062">
    <property type="protein sequence ID" value="OXM82588.1"/>
    <property type="molecule type" value="Genomic_DNA"/>
</dbReference>
<evidence type="ECO:0000313" key="3">
    <source>
        <dbReference type="Proteomes" id="UP000215509"/>
    </source>
</evidence>
<accession>A0A229UGS2</accession>
<gene>
    <name evidence="2" type="ORF">CF651_30290</name>
</gene>
<dbReference type="OrthoDB" id="1858867at2"/>
<organism evidence="2 3">
    <name type="scientific">Paenibacillus rigui</name>
    <dbReference type="NCBI Taxonomy" id="554312"/>
    <lineage>
        <taxon>Bacteria</taxon>
        <taxon>Bacillati</taxon>
        <taxon>Bacillota</taxon>
        <taxon>Bacilli</taxon>
        <taxon>Bacillales</taxon>
        <taxon>Paenibacillaceae</taxon>
        <taxon>Paenibacillus</taxon>
    </lineage>
</organism>
<dbReference type="Proteomes" id="UP000215509">
    <property type="component" value="Unassembled WGS sequence"/>
</dbReference>
<dbReference type="PROSITE" id="PS51272">
    <property type="entry name" value="SLH"/>
    <property type="match status" value="1"/>
</dbReference>
<dbReference type="AlphaFoldDB" id="A0A229UGS2"/>
<protein>
    <recommendedName>
        <fullName evidence="1">SLH domain-containing protein</fullName>
    </recommendedName>
</protein>
<evidence type="ECO:0000313" key="2">
    <source>
        <dbReference type="EMBL" id="OXM82588.1"/>
    </source>
</evidence>
<feature type="domain" description="SLH" evidence="1">
    <location>
        <begin position="86"/>
        <end position="149"/>
    </location>
</feature>
<proteinExistence type="predicted"/>
<reference evidence="2 3" key="1">
    <citation type="submission" date="2017-07" db="EMBL/GenBank/DDBJ databases">
        <title>Genome sequencing and assembly of Paenibacillus rigui.</title>
        <authorList>
            <person name="Mayilraj S."/>
        </authorList>
    </citation>
    <scope>NUCLEOTIDE SEQUENCE [LARGE SCALE GENOMIC DNA]</scope>
    <source>
        <strain evidence="2 3">JCM 16352</strain>
    </source>
</reference>
<dbReference type="Pfam" id="PF00395">
    <property type="entry name" value="SLH"/>
    <property type="match status" value="2"/>
</dbReference>
<dbReference type="InterPro" id="IPR001119">
    <property type="entry name" value="SLH_dom"/>
</dbReference>
<evidence type="ECO:0000259" key="1">
    <source>
        <dbReference type="PROSITE" id="PS51272"/>
    </source>
</evidence>
<keyword evidence="3" id="KW-1185">Reference proteome</keyword>
<comment type="caution">
    <text evidence="2">The sequence shown here is derived from an EMBL/GenBank/DDBJ whole genome shotgun (WGS) entry which is preliminary data.</text>
</comment>
<sequence length="149" mass="16126">MLHKGRPFLLPLLGIHSMLWWRALFGVFTIVYSLNKLAAAYEAGLVDGVDAEGFAPQANISRQDLTVMLARAVDLLHIAKKSGSVHVPYTDATGFAPYAADSIQKVTESGLMSGVELKGSTYFLPTDPTTREAAAMVLYSLLQNGKLIN</sequence>
<name>A0A229UGS2_9BACL</name>